<keyword evidence="2" id="KW-1185">Reference proteome</keyword>
<proteinExistence type="predicted"/>
<dbReference type="GeneID" id="37005863"/>
<accession>A0A2V1AUR6</accession>
<dbReference type="RefSeq" id="XP_025342489.1">
    <property type="nucleotide sequence ID" value="XM_025484274.1"/>
</dbReference>
<gene>
    <name evidence="1" type="ORF">CXQ85_000530</name>
</gene>
<evidence type="ECO:0000313" key="1">
    <source>
        <dbReference type="EMBL" id="PVH21549.1"/>
    </source>
</evidence>
<dbReference type="Proteomes" id="UP000244309">
    <property type="component" value="Unassembled WGS sequence"/>
</dbReference>
<dbReference type="AlphaFoldDB" id="A0A2V1AUR6"/>
<sequence length="613" mass="69697">MLFFRKSSRYQASSPTFFDKLQMAHLARELGPTFSPVEEHLSFYRRVKNALKLTSAKLKRSREFRDFKVNTPTVNLIKTCEESEVLPQRFPRKSFSLRRFAILGRNKSPGSSSEGSMFSSTNTSFIQPSNNVASKCNKITWESATQEKQRLAKSFGETPKKAPVVFGRHAAVPTDSPYHSHKKWLLFYEVLKSHALGKPSKRDISPYGLIKPIYFSKGSTELPAVLPNAPEPLSNKKAPVTSTALVPWAGNKHSKDVTTSEEEEVTGLAVDLSELMKLANQRFRPMKGIRAVEIKVRSSEYNKHTSALITERSSLVSFPSGNFIEEVVTFRTTDCPRTVGLFTSKQTSPARGILSLTCKEDPPIQESSLSPRLQLAPTYPEIVKKVDELVKETKFAAVKTETYQAKVAESLVKFKEAFNLINATFNEPVITDYLDYIHKFICVGDDISSTVGECTGMAQELDCMREEFVSGQISEKDRKRLFNFGQNFKRLDEAESNVRQQLDLLARDHECRLDVLHDDIQKIKGLSGKVTNAYDKFIARHCRSLDDEGREELSRVLGRVQYNHTSLFFTEWNKKIKNEAFKRHLQQLEDAYDHKEELLLLLKQGFINVCKHI</sequence>
<protein>
    <submittedName>
        <fullName evidence="1">Uncharacterized protein</fullName>
    </submittedName>
</protein>
<name>A0A2V1AUR6_9ASCO</name>
<comment type="caution">
    <text evidence="1">The sequence shown here is derived from an EMBL/GenBank/DDBJ whole genome shotgun (WGS) entry which is preliminary data.</text>
</comment>
<dbReference type="OrthoDB" id="4090343at2759"/>
<reference evidence="1 2" key="1">
    <citation type="submission" date="2017-12" db="EMBL/GenBank/DDBJ databases">
        <title>Genome Sequence of a Multidrug-Resistant Candida haemulonii Isolate from a Patient with Chronic Leg Ulcers in Israel.</title>
        <authorList>
            <person name="Chow N.A."/>
            <person name="Gade L."/>
            <person name="Batra D."/>
            <person name="Rowe L.A."/>
            <person name="Ben-Ami R."/>
            <person name="Loparev V.N."/>
            <person name="Litvintseva A.P."/>
        </authorList>
    </citation>
    <scope>NUCLEOTIDE SEQUENCE [LARGE SCALE GENOMIC DNA]</scope>
    <source>
        <strain evidence="1 2">B11899</strain>
    </source>
</reference>
<organism evidence="1 2">
    <name type="scientific">Candidozyma haemuli</name>
    <dbReference type="NCBI Taxonomy" id="45357"/>
    <lineage>
        <taxon>Eukaryota</taxon>
        <taxon>Fungi</taxon>
        <taxon>Dikarya</taxon>
        <taxon>Ascomycota</taxon>
        <taxon>Saccharomycotina</taxon>
        <taxon>Pichiomycetes</taxon>
        <taxon>Metschnikowiaceae</taxon>
        <taxon>Candidozyma</taxon>
    </lineage>
</organism>
<dbReference type="EMBL" id="PKFO01000005">
    <property type="protein sequence ID" value="PVH21549.1"/>
    <property type="molecule type" value="Genomic_DNA"/>
</dbReference>
<evidence type="ECO:0000313" key="2">
    <source>
        <dbReference type="Proteomes" id="UP000244309"/>
    </source>
</evidence>
<dbReference type="VEuPathDB" id="FungiDB:CXQ85_000530"/>